<dbReference type="PANTHER" id="PTHR36367:SF2">
    <property type="entry name" value="TRANSMEMBRANE PROTEIN"/>
    <property type="match status" value="1"/>
</dbReference>
<keyword evidence="2" id="KW-0732">Signal</keyword>
<dbReference type="OrthoDB" id="437421at2759"/>
<sequence length="335" mass="37069">MLKRITLVLFVLLPTLTGTVHAFTFSPKSNVRVSVSSCRHQVSNPLHPTRLCTLGKPGSRQQELFKLASSSSSPDDNNNNSLSSSPNWTVVAFLGTISFLYWYWMVLAAAAVANDWPAVPDFIPLVPGWPPSDQDLQPVMEDAFHFFYLSELLQNSDAPAVNPLRLAAFNIDEAWIFAYLIPLWNDPKRLPRPVLLGLWMLLGINLTNAFLAPYLMATEILSSNDNDAESAKDTAEVIPGKNPIVATIFGAIATAVITYAIGQSIFVADAAAWKEFQTLVVSDRTYLAFCVDLPLFAVFQPLILSRVNKKELTAIDYVPIVGLLNWMFFATTKDD</sequence>
<feature type="transmembrane region" description="Helical" evidence="1">
    <location>
        <begin position="88"/>
        <end position="113"/>
    </location>
</feature>
<evidence type="ECO:0000313" key="4">
    <source>
        <dbReference type="Proteomes" id="UP001153069"/>
    </source>
</evidence>
<accession>A0A9N8E732</accession>
<dbReference type="AlphaFoldDB" id="A0A9N8E732"/>
<dbReference type="EMBL" id="CAICTM010000582">
    <property type="protein sequence ID" value="CAB9513290.1"/>
    <property type="molecule type" value="Genomic_DNA"/>
</dbReference>
<reference evidence="3" key="1">
    <citation type="submission" date="2020-06" db="EMBL/GenBank/DDBJ databases">
        <authorList>
            <consortium name="Plant Systems Biology data submission"/>
        </authorList>
    </citation>
    <scope>NUCLEOTIDE SEQUENCE</scope>
    <source>
        <strain evidence="3">D6</strain>
    </source>
</reference>
<proteinExistence type="predicted"/>
<feature type="transmembrane region" description="Helical" evidence="1">
    <location>
        <begin position="315"/>
        <end position="332"/>
    </location>
</feature>
<keyword evidence="1" id="KW-0472">Membrane</keyword>
<feature type="chain" id="PRO_5040492341" evidence="2">
    <location>
        <begin position="23"/>
        <end position="335"/>
    </location>
</feature>
<keyword evidence="4" id="KW-1185">Reference proteome</keyword>
<feature type="signal peptide" evidence="2">
    <location>
        <begin position="1"/>
        <end position="22"/>
    </location>
</feature>
<dbReference type="Proteomes" id="UP001153069">
    <property type="component" value="Unassembled WGS sequence"/>
</dbReference>
<evidence type="ECO:0000313" key="3">
    <source>
        <dbReference type="EMBL" id="CAB9513290.1"/>
    </source>
</evidence>
<comment type="caution">
    <text evidence="3">The sequence shown here is derived from an EMBL/GenBank/DDBJ whole genome shotgun (WGS) entry which is preliminary data.</text>
</comment>
<feature type="transmembrane region" description="Helical" evidence="1">
    <location>
        <begin position="244"/>
        <end position="273"/>
    </location>
</feature>
<gene>
    <name evidence="3" type="ORF">SEMRO_583_G170610.1</name>
</gene>
<organism evidence="3 4">
    <name type="scientific">Seminavis robusta</name>
    <dbReference type="NCBI Taxonomy" id="568900"/>
    <lineage>
        <taxon>Eukaryota</taxon>
        <taxon>Sar</taxon>
        <taxon>Stramenopiles</taxon>
        <taxon>Ochrophyta</taxon>
        <taxon>Bacillariophyta</taxon>
        <taxon>Bacillariophyceae</taxon>
        <taxon>Bacillariophycidae</taxon>
        <taxon>Naviculales</taxon>
        <taxon>Naviculaceae</taxon>
        <taxon>Seminavis</taxon>
    </lineage>
</organism>
<name>A0A9N8E732_9STRA</name>
<evidence type="ECO:0000256" key="1">
    <source>
        <dbReference type="SAM" id="Phobius"/>
    </source>
</evidence>
<feature type="transmembrane region" description="Helical" evidence="1">
    <location>
        <begin position="285"/>
        <end position="303"/>
    </location>
</feature>
<keyword evidence="1" id="KW-1133">Transmembrane helix</keyword>
<protein>
    <submittedName>
        <fullName evidence="3">Uncharacterized protein</fullName>
    </submittedName>
</protein>
<evidence type="ECO:0000256" key="2">
    <source>
        <dbReference type="SAM" id="SignalP"/>
    </source>
</evidence>
<feature type="transmembrane region" description="Helical" evidence="1">
    <location>
        <begin position="194"/>
        <end position="216"/>
    </location>
</feature>
<dbReference type="PANTHER" id="PTHR36367">
    <property type="entry name" value="TRANSMEMBRANE PROTEIN"/>
    <property type="match status" value="1"/>
</dbReference>
<keyword evidence="1" id="KW-0812">Transmembrane</keyword>